<accession>A0A0E0MND9</accession>
<reference evidence="1" key="1">
    <citation type="submission" date="2015-04" db="UniProtKB">
        <authorList>
            <consortium name="EnsemblPlants"/>
        </authorList>
    </citation>
    <scope>IDENTIFICATION</scope>
</reference>
<organism evidence="1">
    <name type="scientific">Oryza punctata</name>
    <name type="common">Red rice</name>
    <dbReference type="NCBI Taxonomy" id="4537"/>
    <lineage>
        <taxon>Eukaryota</taxon>
        <taxon>Viridiplantae</taxon>
        <taxon>Streptophyta</taxon>
        <taxon>Embryophyta</taxon>
        <taxon>Tracheophyta</taxon>
        <taxon>Spermatophyta</taxon>
        <taxon>Magnoliopsida</taxon>
        <taxon>Liliopsida</taxon>
        <taxon>Poales</taxon>
        <taxon>Poaceae</taxon>
        <taxon>BOP clade</taxon>
        <taxon>Oryzoideae</taxon>
        <taxon>Oryzeae</taxon>
        <taxon>Oryzinae</taxon>
        <taxon>Oryza</taxon>
    </lineage>
</organism>
<evidence type="ECO:0000313" key="2">
    <source>
        <dbReference type="Proteomes" id="UP000026962"/>
    </source>
</evidence>
<proteinExistence type="predicted"/>
<protein>
    <submittedName>
        <fullName evidence="1">Uncharacterized protein</fullName>
    </submittedName>
</protein>
<dbReference type="AlphaFoldDB" id="A0A0E0MND9"/>
<dbReference type="EnsemblPlants" id="OPUNC12G13760.1">
    <property type="protein sequence ID" value="OPUNC12G13760.1"/>
    <property type="gene ID" value="OPUNC12G13760"/>
</dbReference>
<name>A0A0E0MND9_ORYPU</name>
<keyword evidence="2" id="KW-1185">Reference proteome</keyword>
<reference evidence="1" key="2">
    <citation type="submission" date="2018-05" db="EMBL/GenBank/DDBJ databases">
        <title>OpunRS2 (Oryza punctata Reference Sequence Version 2).</title>
        <authorList>
            <person name="Zhang J."/>
            <person name="Kudrna D."/>
            <person name="Lee S."/>
            <person name="Talag J."/>
            <person name="Welchert J."/>
            <person name="Wing R.A."/>
        </authorList>
    </citation>
    <scope>NUCLEOTIDE SEQUENCE [LARGE SCALE GENOMIC DNA]</scope>
</reference>
<evidence type="ECO:0000313" key="1">
    <source>
        <dbReference type="EnsemblPlants" id="OPUNC12G13760.1"/>
    </source>
</evidence>
<dbReference type="HOGENOM" id="CLU_2472915_0_0_1"/>
<dbReference type="Proteomes" id="UP000026962">
    <property type="component" value="Chromosome 12"/>
</dbReference>
<sequence>MAIRGPTGIGGGVARHRRGWQLAVWRGSGQWAASTLNVDTDGEPTGVGAEWARMTVSGGLGAWSGHGWSKGVAVGGGSAPGSLHLTQP</sequence>
<dbReference type="Gramene" id="OPUNC12G13760.1">
    <property type="protein sequence ID" value="OPUNC12G13760.1"/>
    <property type="gene ID" value="OPUNC12G13760"/>
</dbReference>